<dbReference type="InterPro" id="IPR010982">
    <property type="entry name" value="Lambda_DNA-bd_dom_sf"/>
</dbReference>
<evidence type="ECO:0000313" key="3">
    <source>
        <dbReference type="Proteomes" id="UP000320948"/>
    </source>
</evidence>
<dbReference type="PANTHER" id="PTHR43861:SF1">
    <property type="entry name" value="TRANS-ACONITATE 2-METHYLTRANSFERASE"/>
    <property type="match status" value="1"/>
</dbReference>
<dbReference type="CDD" id="cd02440">
    <property type="entry name" value="AdoMet_MTases"/>
    <property type="match status" value="1"/>
</dbReference>
<protein>
    <submittedName>
        <fullName evidence="2">Methyltransferase domain-containing protein</fullName>
    </submittedName>
</protein>
<dbReference type="SUPFAM" id="SSF53335">
    <property type="entry name" value="S-adenosyl-L-methionine-dependent methyltransferases"/>
    <property type="match status" value="1"/>
</dbReference>
<dbReference type="InterPro" id="IPR029063">
    <property type="entry name" value="SAM-dependent_MTases_sf"/>
</dbReference>
<organism evidence="2 3">
    <name type="scientific">Blastochloris viridis</name>
    <name type="common">Rhodopseudomonas viridis</name>
    <dbReference type="NCBI Taxonomy" id="1079"/>
    <lineage>
        <taxon>Bacteria</taxon>
        <taxon>Pseudomonadati</taxon>
        <taxon>Pseudomonadota</taxon>
        <taxon>Alphaproteobacteria</taxon>
        <taxon>Hyphomicrobiales</taxon>
        <taxon>Blastochloridaceae</taxon>
        <taxon>Blastochloris</taxon>
    </lineage>
</organism>
<keyword evidence="2" id="KW-0808">Transferase</keyword>
<dbReference type="Gene3D" id="3.40.50.150">
    <property type="entry name" value="Vaccinia Virus protein VP39"/>
    <property type="match status" value="1"/>
</dbReference>
<evidence type="ECO:0000259" key="1">
    <source>
        <dbReference type="PROSITE" id="PS50943"/>
    </source>
</evidence>
<keyword evidence="2" id="KW-0489">Methyltransferase</keyword>
<dbReference type="PANTHER" id="PTHR43861">
    <property type="entry name" value="TRANS-ACONITATE 2-METHYLTRANSFERASE-RELATED"/>
    <property type="match status" value="1"/>
</dbReference>
<feature type="domain" description="HTH cro/C1-type" evidence="1">
    <location>
        <begin position="46"/>
        <end position="88"/>
    </location>
</feature>
<dbReference type="AlphaFoldDB" id="A0A6N4R4C0"/>
<dbReference type="Gene3D" id="1.10.260.40">
    <property type="entry name" value="lambda repressor-like DNA-binding domains"/>
    <property type="match status" value="1"/>
</dbReference>
<dbReference type="GO" id="GO:0008757">
    <property type="term" value="F:S-adenosylmethionine-dependent methyltransferase activity"/>
    <property type="evidence" value="ECO:0007669"/>
    <property type="project" value="InterPro"/>
</dbReference>
<accession>A0A6N4R4C0</accession>
<reference evidence="2 3" key="1">
    <citation type="journal article" date="2017" name="Nat. Commun.">
        <title>In situ click chemistry generation of cyclooxygenase-2 inhibitors.</title>
        <authorList>
            <person name="Bhardwaj A."/>
            <person name="Kaur J."/>
            <person name="Wuest M."/>
            <person name="Wuest F."/>
        </authorList>
    </citation>
    <scope>NUCLEOTIDE SEQUENCE [LARGE SCALE GENOMIC DNA]</scope>
    <source>
        <strain evidence="2">S2_018_000_R2_106</strain>
    </source>
</reference>
<sequence>MNAGVSLRCCGYAYRNTMQTQKNNIAFSLTLPERLGVCVDRVGGKRALAGLIGVSESQIFRYLNGLNEMTSDKLLAVARVAKVDPGWLLSGEGEMQGGMRSSDSRPAFRGELLVQITQLFEELLVEFEKPFNPRQRARAITFLYNALRHEETMRASTFEPHKSEMLKYLNFLAELRTEDELEILLNTMNLIEYSSNSSDLQSESQLLRTWCNLLVRGMKGYYSSYPGQLYFERRTGGNLEPAVALGLQNTVVEACTLTGKKELDWLDLGCGSGRHLQHIAKHMPNITAKGLELSHLGFNMCKELMDSQKIPAQSVIQGDMRQLPFDNESLDVVFAYMSLHSLPYIRGTGVGMEEAFSEITRTLRQNGILVAVFPYGNGKDYAMPRQYMNELSVETISASFGLKVKNLRIIDQTTETGFTTSKLIPDHMHSAFNTLIWCILQK</sequence>
<gene>
    <name evidence="2" type="ORF">DI628_02445</name>
</gene>
<name>A0A6N4R4C0_BLAVI</name>
<dbReference type="GO" id="GO:0003677">
    <property type="term" value="F:DNA binding"/>
    <property type="evidence" value="ECO:0007669"/>
    <property type="project" value="InterPro"/>
</dbReference>
<dbReference type="EMBL" id="VAFM01000001">
    <property type="protein sequence ID" value="TKW61500.1"/>
    <property type="molecule type" value="Genomic_DNA"/>
</dbReference>
<dbReference type="Pfam" id="PF08241">
    <property type="entry name" value="Methyltransf_11"/>
    <property type="match status" value="1"/>
</dbReference>
<dbReference type="InterPro" id="IPR013216">
    <property type="entry name" value="Methyltransf_11"/>
</dbReference>
<dbReference type="SUPFAM" id="SSF47413">
    <property type="entry name" value="lambda repressor-like DNA-binding domains"/>
    <property type="match status" value="1"/>
</dbReference>
<dbReference type="GO" id="GO:0032259">
    <property type="term" value="P:methylation"/>
    <property type="evidence" value="ECO:0007669"/>
    <property type="project" value="UniProtKB-KW"/>
</dbReference>
<dbReference type="Proteomes" id="UP000320948">
    <property type="component" value="Unassembled WGS sequence"/>
</dbReference>
<proteinExistence type="predicted"/>
<dbReference type="CDD" id="cd00093">
    <property type="entry name" value="HTH_XRE"/>
    <property type="match status" value="1"/>
</dbReference>
<comment type="caution">
    <text evidence="2">The sequence shown here is derived from an EMBL/GenBank/DDBJ whole genome shotgun (WGS) entry which is preliminary data.</text>
</comment>
<evidence type="ECO:0000313" key="2">
    <source>
        <dbReference type="EMBL" id="TKW61500.1"/>
    </source>
</evidence>
<dbReference type="InterPro" id="IPR001387">
    <property type="entry name" value="Cro/C1-type_HTH"/>
</dbReference>
<dbReference type="PROSITE" id="PS50943">
    <property type="entry name" value="HTH_CROC1"/>
    <property type="match status" value="1"/>
</dbReference>